<comment type="cofactor">
    <cofactor evidence="10">
        <name>Mg(2+)</name>
        <dbReference type="ChEBI" id="CHEBI:18420"/>
    </cofactor>
    <text evidence="10">Binds 1 Mg(2+) ion per subunit. The magnesium ion binds only when substrate is bound.</text>
</comment>
<feature type="domain" description="Nudix hydrolase" evidence="11">
    <location>
        <begin position="42"/>
        <end position="174"/>
    </location>
</feature>
<dbReference type="InterPro" id="IPR000086">
    <property type="entry name" value="NUDIX_hydrolase_dom"/>
</dbReference>
<feature type="binding site" evidence="10">
    <location>
        <position position="99"/>
    </location>
    <ligand>
        <name>Mg(2+)</name>
        <dbReference type="ChEBI" id="CHEBI:18420"/>
    </ligand>
</feature>
<dbReference type="Pfam" id="PF00293">
    <property type="entry name" value="NUDIX"/>
    <property type="match status" value="1"/>
</dbReference>
<evidence type="ECO:0000256" key="6">
    <source>
        <dbReference type="ARBA" id="ARBA00022842"/>
    </source>
</evidence>
<dbReference type="InterPro" id="IPR015797">
    <property type="entry name" value="NUDIX_hydrolase-like_dom_sf"/>
</dbReference>
<dbReference type="SUPFAM" id="SSF55811">
    <property type="entry name" value="Nudix"/>
    <property type="match status" value="1"/>
</dbReference>
<keyword evidence="5 10" id="KW-0479">Metal-binding</keyword>
<evidence type="ECO:0000256" key="8">
    <source>
        <dbReference type="ARBA" id="ARBA00023229"/>
    </source>
</evidence>
<name>A0ABW5AP47_9BRAD</name>
<protein>
    <recommendedName>
        <fullName evidence="3 10">Isopentenyl-diphosphate Delta-isomerase</fullName>
        <shortName evidence="10">IPP isomerase</shortName>
        <ecNumber evidence="3 10">5.3.3.2</ecNumber>
    </recommendedName>
    <alternativeName>
        <fullName evidence="10">IPP:DMAPP isomerase</fullName>
    </alternativeName>
    <alternativeName>
        <fullName evidence="10">Isopentenyl pyrophosphate isomerase</fullName>
    </alternativeName>
</protein>
<dbReference type="EMBL" id="JBHUIW010000022">
    <property type="protein sequence ID" value="MFD2183945.1"/>
    <property type="molecule type" value="Genomic_DNA"/>
</dbReference>
<dbReference type="Proteomes" id="UP001597314">
    <property type="component" value="Unassembled WGS sequence"/>
</dbReference>
<reference evidence="13" key="1">
    <citation type="journal article" date="2019" name="Int. J. Syst. Evol. Microbiol.">
        <title>The Global Catalogue of Microorganisms (GCM) 10K type strain sequencing project: providing services to taxonomists for standard genome sequencing and annotation.</title>
        <authorList>
            <consortium name="The Broad Institute Genomics Platform"/>
            <consortium name="The Broad Institute Genome Sequencing Center for Infectious Disease"/>
            <person name="Wu L."/>
            <person name="Ma J."/>
        </authorList>
    </citation>
    <scope>NUCLEOTIDE SEQUENCE [LARGE SCALE GENOMIC DNA]</scope>
    <source>
        <strain evidence="13">CGMCC 1.6774</strain>
    </source>
</reference>
<feature type="binding site" evidence="10">
    <location>
        <position position="124"/>
    </location>
    <ligand>
        <name>Mn(2+)</name>
        <dbReference type="ChEBI" id="CHEBI:29035"/>
    </ligand>
</feature>
<evidence type="ECO:0000256" key="7">
    <source>
        <dbReference type="ARBA" id="ARBA00023211"/>
    </source>
</evidence>
<gene>
    <name evidence="10 12" type="primary">idi</name>
    <name evidence="12" type="ORF">ACFSOX_17455</name>
</gene>
<feature type="active site" evidence="10">
    <location>
        <position position="126"/>
    </location>
</feature>
<proteinExistence type="inferred from homology"/>
<dbReference type="RefSeq" id="WP_378479093.1">
    <property type="nucleotide sequence ID" value="NZ_JBHUIW010000022.1"/>
</dbReference>
<keyword evidence="13" id="KW-1185">Reference proteome</keyword>
<keyword evidence="9 10" id="KW-0413">Isomerase</keyword>
<dbReference type="PROSITE" id="PS51462">
    <property type="entry name" value="NUDIX"/>
    <property type="match status" value="1"/>
</dbReference>
<organism evidence="12 13">
    <name type="scientific">Rhodoplanes azumiensis</name>
    <dbReference type="NCBI Taxonomy" id="1897628"/>
    <lineage>
        <taxon>Bacteria</taxon>
        <taxon>Pseudomonadati</taxon>
        <taxon>Pseudomonadota</taxon>
        <taxon>Alphaproteobacteria</taxon>
        <taxon>Hyphomicrobiales</taxon>
        <taxon>Nitrobacteraceae</taxon>
        <taxon>Rhodoplanes</taxon>
    </lineage>
</organism>
<feature type="binding site" evidence="10">
    <location>
        <position position="44"/>
    </location>
    <ligand>
        <name>Mn(2+)</name>
        <dbReference type="ChEBI" id="CHEBI:29035"/>
    </ligand>
</feature>
<comment type="function">
    <text evidence="10">Catalyzes the 1,3-allylic rearrangement of the homoallylic substrate isopentenyl (IPP) to its highly electrophilic allylic isomer, dimethylallyl diphosphate (DMAPP).</text>
</comment>
<sequence>MPVDAIADPTTEDAAEEQIILVDADDRPLGVAGKTEVHRRGLPHRAISVLVRNGRGEILIQRRNPAKYHSGGLWANTCCSHPRPGESTLDAALRRLPEEMGFACALAPIFKTHYRATLSNGFIEDELVHAFGGTFDGTVAPAPDEVSEYAWVPFETLYADQKAHPERYAVWFRHYLNQHHDDIAAWLARAA</sequence>
<evidence type="ECO:0000313" key="13">
    <source>
        <dbReference type="Proteomes" id="UP001597314"/>
    </source>
</evidence>
<evidence type="ECO:0000256" key="3">
    <source>
        <dbReference type="ARBA" id="ARBA00012057"/>
    </source>
</evidence>
<comment type="subcellular location">
    <subcellularLocation>
        <location evidence="10">Cytoplasm</location>
    </subcellularLocation>
</comment>
<dbReference type="HAMAP" id="MF_00202">
    <property type="entry name" value="Idi"/>
    <property type="match status" value="1"/>
</dbReference>
<dbReference type="Gene3D" id="3.90.79.10">
    <property type="entry name" value="Nucleoside Triphosphate Pyrophosphohydrolase"/>
    <property type="match status" value="1"/>
</dbReference>
<evidence type="ECO:0000256" key="9">
    <source>
        <dbReference type="ARBA" id="ARBA00023235"/>
    </source>
</evidence>
<keyword evidence="8 10" id="KW-0414">Isoprene biosynthesis</keyword>
<keyword evidence="7 10" id="KW-0464">Manganese</keyword>
<evidence type="ECO:0000256" key="2">
    <source>
        <dbReference type="ARBA" id="ARBA00007579"/>
    </source>
</evidence>
<dbReference type="EC" id="5.3.3.2" evidence="3 10"/>
<evidence type="ECO:0000259" key="11">
    <source>
        <dbReference type="PROSITE" id="PS51462"/>
    </source>
</evidence>
<comment type="catalytic activity">
    <reaction evidence="10">
        <text>isopentenyl diphosphate = dimethylallyl diphosphate</text>
        <dbReference type="Rhea" id="RHEA:23284"/>
        <dbReference type="ChEBI" id="CHEBI:57623"/>
        <dbReference type="ChEBI" id="CHEBI:128769"/>
        <dbReference type="EC" id="5.3.3.2"/>
    </reaction>
</comment>
<keyword evidence="4 10" id="KW-0963">Cytoplasm</keyword>
<feature type="binding site" evidence="10">
    <location>
        <position position="81"/>
    </location>
    <ligand>
        <name>Mn(2+)</name>
        <dbReference type="ChEBI" id="CHEBI:29035"/>
    </ligand>
</feature>
<feature type="active site" evidence="10">
    <location>
        <position position="79"/>
    </location>
</feature>
<evidence type="ECO:0000256" key="4">
    <source>
        <dbReference type="ARBA" id="ARBA00022490"/>
    </source>
</evidence>
<dbReference type="GO" id="GO:0004452">
    <property type="term" value="F:isopentenyl-diphosphate delta-isomerase activity"/>
    <property type="evidence" value="ECO:0007669"/>
    <property type="project" value="UniProtKB-EC"/>
</dbReference>
<comment type="similarity">
    <text evidence="2 10">Belongs to the IPP isomerase type 1 family.</text>
</comment>
<dbReference type="PIRSF" id="PIRSF018427">
    <property type="entry name" value="Isopntndiph_ism"/>
    <property type="match status" value="1"/>
</dbReference>
<dbReference type="NCBIfam" id="NF002995">
    <property type="entry name" value="PRK03759.1"/>
    <property type="match status" value="1"/>
</dbReference>
<keyword evidence="6 10" id="KW-0460">Magnesium</keyword>
<dbReference type="CDD" id="cd02885">
    <property type="entry name" value="NUDIX_IPP_Isomerase"/>
    <property type="match status" value="1"/>
</dbReference>
<dbReference type="PANTHER" id="PTHR10885">
    <property type="entry name" value="ISOPENTENYL-DIPHOSPHATE DELTA-ISOMERASE"/>
    <property type="match status" value="1"/>
</dbReference>
<evidence type="ECO:0000313" key="12">
    <source>
        <dbReference type="EMBL" id="MFD2183945.1"/>
    </source>
</evidence>
<feature type="binding site" evidence="10">
    <location>
        <position position="38"/>
    </location>
    <ligand>
        <name>Mn(2+)</name>
        <dbReference type="ChEBI" id="CHEBI:29035"/>
    </ligand>
</feature>
<dbReference type="PANTHER" id="PTHR10885:SF0">
    <property type="entry name" value="ISOPENTENYL-DIPHOSPHATE DELTA-ISOMERASE"/>
    <property type="match status" value="1"/>
</dbReference>
<comment type="cofactor">
    <cofactor evidence="10">
        <name>Mn(2+)</name>
        <dbReference type="ChEBI" id="CHEBI:29035"/>
    </cofactor>
    <text evidence="10">Binds 1 Mn(2+) ion per subunit.</text>
</comment>
<comment type="caution">
    <text evidence="12">The sequence shown here is derived from an EMBL/GenBank/DDBJ whole genome shotgun (WGS) entry which is preliminary data.</text>
</comment>
<evidence type="ECO:0000256" key="5">
    <source>
        <dbReference type="ARBA" id="ARBA00022723"/>
    </source>
</evidence>
<evidence type="ECO:0000256" key="1">
    <source>
        <dbReference type="ARBA" id="ARBA00004826"/>
    </source>
</evidence>
<feature type="binding site" evidence="10">
    <location>
        <position position="126"/>
    </location>
    <ligand>
        <name>Mn(2+)</name>
        <dbReference type="ChEBI" id="CHEBI:29035"/>
    </ligand>
</feature>
<evidence type="ECO:0000256" key="10">
    <source>
        <dbReference type="HAMAP-Rule" id="MF_00202"/>
    </source>
</evidence>
<dbReference type="InterPro" id="IPR011876">
    <property type="entry name" value="IsopentenylPP_isomerase_typ1"/>
</dbReference>
<accession>A0ABW5AP47</accession>
<dbReference type="InterPro" id="IPR056375">
    <property type="entry name" value="Idi_bact"/>
</dbReference>
<comment type="pathway">
    <text evidence="1 10">Isoprenoid biosynthesis; dimethylallyl diphosphate biosynthesis; dimethylallyl diphosphate from isopentenyl diphosphate: step 1/1.</text>
</comment>